<dbReference type="Proteomes" id="UP001054902">
    <property type="component" value="Unassembled WGS sequence"/>
</dbReference>
<feature type="transmembrane region" description="Helical" evidence="1">
    <location>
        <begin position="105"/>
        <end position="123"/>
    </location>
</feature>
<organism evidence="2 3">
    <name type="scientific">Chaetoceros tenuissimus</name>
    <dbReference type="NCBI Taxonomy" id="426638"/>
    <lineage>
        <taxon>Eukaryota</taxon>
        <taxon>Sar</taxon>
        <taxon>Stramenopiles</taxon>
        <taxon>Ochrophyta</taxon>
        <taxon>Bacillariophyta</taxon>
        <taxon>Coscinodiscophyceae</taxon>
        <taxon>Chaetocerotophycidae</taxon>
        <taxon>Chaetocerotales</taxon>
        <taxon>Chaetocerotaceae</taxon>
        <taxon>Chaetoceros</taxon>
    </lineage>
</organism>
<reference evidence="2 3" key="1">
    <citation type="journal article" date="2021" name="Sci. Rep.">
        <title>The genome of the diatom Chaetoceros tenuissimus carries an ancient integrated fragment of an extant virus.</title>
        <authorList>
            <person name="Hongo Y."/>
            <person name="Kimura K."/>
            <person name="Takaki Y."/>
            <person name="Yoshida Y."/>
            <person name="Baba S."/>
            <person name="Kobayashi G."/>
            <person name="Nagasaki K."/>
            <person name="Hano T."/>
            <person name="Tomaru Y."/>
        </authorList>
    </citation>
    <scope>NUCLEOTIDE SEQUENCE [LARGE SCALE GENOMIC DNA]</scope>
    <source>
        <strain evidence="2 3">NIES-3715</strain>
    </source>
</reference>
<dbReference type="AlphaFoldDB" id="A0AAD3CF59"/>
<dbReference type="EMBL" id="BLLK01000020">
    <property type="protein sequence ID" value="GFH44977.1"/>
    <property type="molecule type" value="Genomic_DNA"/>
</dbReference>
<gene>
    <name evidence="2" type="ORF">CTEN210_01451</name>
</gene>
<evidence type="ECO:0000313" key="3">
    <source>
        <dbReference type="Proteomes" id="UP001054902"/>
    </source>
</evidence>
<keyword evidence="1" id="KW-0472">Membrane</keyword>
<feature type="transmembrane region" description="Helical" evidence="1">
    <location>
        <begin position="144"/>
        <end position="162"/>
    </location>
</feature>
<evidence type="ECO:0008006" key="4">
    <source>
        <dbReference type="Google" id="ProtNLM"/>
    </source>
</evidence>
<feature type="transmembrane region" description="Helical" evidence="1">
    <location>
        <begin position="77"/>
        <end position="99"/>
    </location>
</feature>
<evidence type="ECO:0000313" key="2">
    <source>
        <dbReference type="EMBL" id="GFH44977.1"/>
    </source>
</evidence>
<proteinExistence type="predicted"/>
<keyword evidence="1" id="KW-1133">Transmembrane helix</keyword>
<keyword evidence="3" id="KW-1185">Reference proteome</keyword>
<accession>A0AAD3CF59</accession>
<evidence type="ECO:0000256" key="1">
    <source>
        <dbReference type="SAM" id="Phobius"/>
    </source>
</evidence>
<comment type="caution">
    <text evidence="2">The sequence shown here is derived from an EMBL/GenBank/DDBJ whole genome shotgun (WGS) entry which is preliminary data.</text>
</comment>
<sequence length="196" mass="21755">MLVASAKAFVVQNPCNIQHSLAQRTHGKFSTKVHAEKQTNDEFWEAQRRMAGSMSDAVADEEKEERRLIRAKYQSQVFALVSETLYFSIIIFSAIWLFSPNPFTAFSYMLGAALGTAYTYGLGKYVETIGGSAYDEEDVKGSGVGSARFAFLIVLFIFVGKFRTAGLQEIPAIMGFFTYQLSTLSQGLKDASSEEF</sequence>
<name>A0AAD3CF59_9STRA</name>
<keyword evidence="1" id="KW-0812">Transmembrane</keyword>
<protein>
    <recommendedName>
        <fullName evidence="4">ATP synthase protein I</fullName>
    </recommendedName>
</protein>